<dbReference type="PANTHER" id="PTHR11926:SF774">
    <property type="entry name" value="UDP-GLYCOSYLTRANSFERASE 85A1-RELATED"/>
    <property type="match status" value="1"/>
</dbReference>
<comment type="caution">
    <text evidence="3">The sequence shown here is derived from an EMBL/GenBank/DDBJ whole genome shotgun (WGS) entry which is preliminary data.</text>
</comment>
<sequence>MSAQRSGLVDVLCFVTENGDERVDYVLGLPPTRLADLIRTGTIDLILQKLLDAFSIIHEAKYLLLATVHEGEYPAVDALKASLSFLVYTIGPAIHFSRLADDSFFNDADYLEWSDCQPSDSVLYISLGSFLSVSSSTTDEIASCLCDSGIRFMGVACEEASR</sequence>
<evidence type="ECO:0000256" key="1">
    <source>
        <dbReference type="ARBA" id="ARBA00009995"/>
    </source>
</evidence>
<protein>
    <submittedName>
        <fullName evidence="3">Uncharacterized protein</fullName>
    </submittedName>
</protein>
<reference evidence="3 4" key="1">
    <citation type="submission" date="2024-11" db="EMBL/GenBank/DDBJ databases">
        <title>Chromosome-level genome assembly of Eucalyptus globulus Labill. provides insights into its genome evolution.</title>
        <authorList>
            <person name="Li X."/>
        </authorList>
    </citation>
    <scope>NUCLEOTIDE SEQUENCE [LARGE SCALE GENOMIC DNA]</scope>
    <source>
        <strain evidence="3">CL2024</strain>
        <tissue evidence="3">Fresh tender leaves</tissue>
    </source>
</reference>
<proteinExistence type="inferred from homology"/>
<evidence type="ECO:0000256" key="2">
    <source>
        <dbReference type="ARBA" id="ARBA00022676"/>
    </source>
</evidence>
<accession>A0ABD3J305</accession>
<evidence type="ECO:0000313" key="3">
    <source>
        <dbReference type="EMBL" id="KAL3719891.1"/>
    </source>
</evidence>
<dbReference type="EMBL" id="JBJKBG010000010">
    <property type="protein sequence ID" value="KAL3719891.1"/>
    <property type="molecule type" value="Genomic_DNA"/>
</dbReference>
<comment type="similarity">
    <text evidence="1">Belongs to the UDP-glycosyltransferase family.</text>
</comment>
<dbReference type="GO" id="GO:0016757">
    <property type="term" value="F:glycosyltransferase activity"/>
    <property type="evidence" value="ECO:0007669"/>
    <property type="project" value="UniProtKB-KW"/>
</dbReference>
<organism evidence="3 4">
    <name type="scientific">Eucalyptus globulus</name>
    <name type="common">Tasmanian blue gum</name>
    <dbReference type="NCBI Taxonomy" id="34317"/>
    <lineage>
        <taxon>Eukaryota</taxon>
        <taxon>Viridiplantae</taxon>
        <taxon>Streptophyta</taxon>
        <taxon>Embryophyta</taxon>
        <taxon>Tracheophyta</taxon>
        <taxon>Spermatophyta</taxon>
        <taxon>Magnoliopsida</taxon>
        <taxon>eudicotyledons</taxon>
        <taxon>Gunneridae</taxon>
        <taxon>Pentapetalae</taxon>
        <taxon>rosids</taxon>
        <taxon>malvids</taxon>
        <taxon>Myrtales</taxon>
        <taxon>Myrtaceae</taxon>
        <taxon>Myrtoideae</taxon>
        <taxon>Eucalypteae</taxon>
        <taxon>Eucalyptus</taxon>
    </lineage>
</organism>
<dbReference type="Gene3D" id="3.40.50.2000">
    <property type="entry name" value="Glycogen Phosphorylase B"/>
    <property type="match status" value="2"/>
</dbReference>
<evidence type="ECO:0000313" key="4">
    <source>
        <dbReference type="Proteomes" id="UP001634007"/>
    </source>
</evidence>
<keyword evidence="2" id="KW-0328">Glycosyltransferase</keyword>
<dbReference type="SUPFAM" id="SSF53756">
    <property type="entry name" value="UDP-Glycosyltransferase/glycogen phosphorylase"/>
    <property type="match status" value="1"/>
</dbReference>
<keyword evidence="4" id="KW-1185">Reference proteome</keyword>
<keyword evidence="2" id="KW-0808">Transferase</keyword>
<dbReference type="PANTHER" id="PTHR11926">
    <property type="entry name" value="GLUCOSYL/GLUCURONOSYL TRANSFERASES"/>
    <property type="match status" value="1"/>
</dbReference>
<dbReference type="Proteomes" id="UP001634007">
    <property type="component" value="Unassembled WGS sequence"/>
</dbReference>
<gene>
    <name evidence="3" type="ORF">ACJRO7_004817</name>
</gene>
<name>A0ABD3J305_EUCGL</name>
<dbReference type="AlphaFoldDB" id="A0ABD3J305"/>